<dbReference type="Pfam" id="PF07883">
    <property type="entry name" value="Cupin_2"/>
    <property type="match status" value="1"/>
</dbReference>
<evidence type="ECO:0000259" key="1">
    <source>
        <dbReference type="Pfam" id="PF07883"/>
    </source>
</evidence>
<dbReference type="AlphaFoldDB" id="A0A8H6MQP5"/>
<dbReference type="Proteomes" id="UP000652219">
    <property type="component" value="Unassembled WGS sequence"/>
</dbReference>
<sequence>MPLTPYNTRPRESVKVLYDYKLGNAPGKSIVGIEVSDQPNGFTPPHRHASATVMAHVTEGHVLGGMNGNPPMMYGVGESFAEMPRCHHTVSENSSTEHPAKLVAVFVVDTEVLKGGYGPLTVIDEGYR</sequence>
<proteinExistence type="predicted"/>
<evidence type="ECO:0000313" key="2">
    <source>
        <dbReference type="EMBL" id="KAF6805444.1"/>
    </source>
</evidence>
<accession>A0A8H6MQP5</accession>
<protein>
    <recommendedName>
        <fullName evidence="1">Cupin type-2 domain-containing protein</fullName>
    </recommendedName>
</protein>
<keyword evidence="3" id="KW-1185">Reference proteome</keyword>
<dbReference type="InterPro" id="IPR013096">
    <property type="entry name" value="Cupin_2"/>
</dbReference>
<dbReference type="CDD" id="cd02234">
    <property type="entry name" value="cupin_BLR7677-like"/>
    <property type="match status" value="1"/>
</dbReference>
<dbReference type="PANTHER" id="PTHR38599">
    <property type="entry name" value="CUPIN DOMAIN PROTEIN (AFU_ORTHOLOGUE AFUA_3G13620)"/>
    <property type="match status" value="1"/>
</dbReference>
<dbReference type="Gene3D" id="2.60.120.10">
    <property type="entry name" value="Jelly Rolls"/>
    <property type="match status" value="1"/>
</dbReference>
<gene>
    <name evidence="2" type="ORF">CSOJ01_09519</name>
</gene>
<dbReference type="PANTHER" id="PTHR38599:SF1">
    <property type="entry name" value="CUPIN DOMAIN PROTEIN (AFU_ORTHOLOGUE AFUA_3G13620)"/>
    <property type="match status" value="1"/>
</dbReference>
<feature type="domain" description="Cupin type-2" evidence="1">
    <location>
        <begin position="35"/>
        <end position="106"/>
    </location>
</feature>
<dbReference type="InterPro" id="IPR014710">
    <property type="entry name" value="RmlC-like_jellyroll"/>
</dbReference>
<dbReference type="SUPFAM" id="SSF51182">
    <property type="entry name" value="RmlC-like cupins"/>
    <property type="match status" value="1"/>
</dbReference>
<dbReference type="InterPro" id="IPR011051">
    <property type="entry name" value="RmlC_Cupin_sf"/>
</dbReference>
<name>A0A8H6MQP5_9PEZI</name>
<dbReference type="EMBL" id="WIGN01000182">
    <property type="protein sequence ID" value="KAF6805444.1"/>
    <property type="molecule type" value="Genomic_DNA"/>
</dbReference>
<reference evidence="2 3" key="1">
    <citation type="journal article" date="2020" name="Phytopathology">
        <title>Genome Sequence Resources of Colletotrichum truncatum, C. plurivorum, C. musicola, and C. sojae: Four Species Pathogenic to Soybean (Glycine max).</title>
        <authorList>
            <person name="Rogerio F."/>
            <person name="Boufleur T.R."/>
            <person name="Ciampi-Guillardi M."/>
            <person name="Sukno S.A."/>
            <person name="Thon M.R."/>
            <person name="Massola Junior N.S."/>
            <person name="Baroncelli R."/>
        </authorList>
    </citation>
    <scope>NUCLEOTIDE SEQUENCE [LARGE SCALE GENOMIC DNA]</scope>
    <source>
        <strain evidence="2 3">LFN0009</strain>
    </source>
</reference>
<evidence type="ECO:0000313" key="3">
    <source>
        <dbReference type="Proteomes" id="UP000652219"/>
    </source>
</evidence>
<comment type="caution">
    <text evidence="2">The sequence shown here is derived from an EMBL/GenBank/DDBJ whole genome shotgun (WGS) entry which is preliminary data.</text>
</comment>
<organism evidence="2 3">
    <name type="scientific">Colletotrichum sojae</name>
    <dbReference type="NCBI Taxonomy" id="2175907"/>
    <lineage>
        <taxon>Eukaryota</taxon>
        <taxon>Fungi</taxon>
        <taxon>Dikarya</taxon>
        <taxon>Ascomycota</taxon>
        <taxon>Pezizomycotina</taxon>
        <taxon>Sordariomycetes</taxon>
        <taxon>Hypocreomycetidae</taxon>
        <taxon>Glomerellales</taxon>
        <taxon>Glomerellaceae</taxon>
        <taxon>Colletotrichum</taxon>
        <taxon>Colletotrichum orchidearum species complex</taxon>
    </lineage>
</organism>